<reference evidence="7" key="1">
    <citation type="submission" date="2021-02" db="EMBL/GenBank/DDBJ databases">
        <authorList>
            <person name="Nowell W R."/>
        </authorList>
    </citation>
    <scope>NUCLEOTIDE SEQUENCE</scope>
    <source>
        <strain evidence="7">Ploen Becks lab</strain>
    </source>
</reference>
<dbReference type="PANTHER" id="PTHR12425:SF5">
    <property type="entry name" value="SYNEMBRYN"/>
    <property type="match status" value="1"/>
</dbReference>
<dbReference type="Proteomes" id="UP000663879">
    <property type="component" value="Unassembled WGS sequence"/>
</dbReference>
<proteinExistence type="inferred from homology"/>
<dbReference type="AlphaFoldDB" id="A0A814NXB4"/>
<dbReference type="GO" id="GO:0007186">
    <property type="term" value="P:G protein-coupled receptor signaling pathway"/>
    <property type="evidence" value="ECO:0007669"/>
    <property type="project" value="TreeGrafter"/>
</dbReference>
<evidence type="ECO:0000313" key="8">
    <source>
        <dbReference type="Proteomes" id="UP000663879"/>
    </source>
</evidence>
<gene>
    <name evidence="7" type="ORF">OXX778_LOCUS20988</name>
</gene>
<dbReference type="InterPro" id="IPR019318">
    <property type="entry name" value="Gua_nucleotide_exch_fac_Ric8"/>
</dbReference>
<evidence type="ECO:0000256" key="2">
    <source>
        <dbReference type="ARBA" id="ARBA00009049"/>
    </source>
</evidence>
<comment type="subcellular location">
    <subcellularLocation>
        <location evidence="1">Cytoplasm</location>
        <location evidence="1">Cell cortex</location>
    </subcellularLocation>
</comment>
<evidence type="ECO:0000313" key="7">
    <source>
        <dbReference type="EMBL" id="CAF1097657.1"/>
    </source>
</evidence>
<keyword evidence="8" id="KW-1185">Reference proteome</keyword>
<feature type="chain" id="PRO_5032958541" evidence="6">
    <location>
        <begin position="24"/>
        <end position="285"/>
    </location>
</feature>
<evidence type="ECO:0000256" key="5">
    <source>
        <dbReference type="ARBA" id="ARBA00023186"/>
    </source>
</evidence>
<keyword evidence="4" id="KW-0344">Guanine-nucleotide releasing factor</keyword>
<sequence length="285" mass="31050">MERLTCLLVLVFLLNQSIEQVQSQVLHNGACSSLRPCKTTALLKCLMGICQCDVNRVWSSSSESCVSASVGELTAALTVNDEVKSLNVLAQLIKSNGWTLPAVKAALGAHANGTVILDLLATLNIYINSDDYFSSMNLSNLFSTLALTVEKYKIKGGRLNVLVSLSQTLKNLIGLNNFLMCKSNNIIRHYSRLKVLPPLKKKDLVQLPQSGSNLRNRLVKLMTDPNLQVKRLVAQLLFILCKESVARFVKYTGYGNAAGLLAEAGLMLSSHGDKAAYSSAQSINF</sequence>
<comment type="caution">
    <text evidence="7">The sequence shown here is derived from an EMBL/GenBank/DDBJ whole genome shotgun (WGS) entry which is preliminary data.</text>
</comment>
<comment type="similarity">
    <text evidence="2">Belongs to the synembryn family.</text>
</comment>
<evidence type="ECO:0000256" key="1">
    <source>
        <dbReference type="ARBA" id="ARBA00004544"/>
    </source>
</evidence>
<dbReference type="GO" id="GO:0005085">
    <property type="term" value="F:guanyl-nucleotide exchange factor activity"/>
    <property type="evidence" value="ECO:0007669"/>
    <property type="project" value="UniProtKB-KW"/>
</dbReference>
<dbReference type="InterPro" id="IPR008376">
    <property type="entry name" value="Chaperone_Ric-8_A/B"/>
</dbReference>
<dbReference type="PANTHER" id="PTHR12425">
    <property type="entry name" value="SYNEMBRYN"/>
    <property type="match status" value="1"/>
</dbReference>
<feature type="signal peptide" evidence="6">
    <location>
        <begin position="1"/>
        <end position="23"/>
    </location>
</feature>
<evidence type="ECO:0000256" key="3">
    <source>
        <dbReference type="ARBA" id="ARBA00022490"/>
    </source>
</evidence>
<name>A0A814NXB4_9BILA</name>
<keyword evidence="6" id="KW-0732">Signal</keyword>
<dbReference type="PRINTS" id="PR01802">
    <property type="entry name" value="SYNEMBRYN"/>
</dbReference>
<dbReference type="Pfam" id="PF10165">
    <property type="entry name" value="Ric8"/>
    <property type="match status" value="1"/>
</dbReference>
<keyword evidence="3" id="KW-0963">Cytoplasm</keyword>
<dbReference type="OrthoDB" id="5585685at2759"/>
<evidence type="ECO:0000256" key="6">
    <source>
        <dbReference type="SAM" id="SignalP"/>
    </source>
</evidence>
<accession>A0A814NXB4</accession>
<keyword evidence="5" id="KW-0143">Chaperone</keyword>
<evidence type="ECO:0000256" key="4">
    <source>
        <dbReference type="ARBA" id="ARBA00022658"/>
    </source>
</evidence>
<dbReference type="EMBL" id="CAJNOC010007374">
    <property type="protein sequence ID" value="CAF1097657.1"/>
    <property type="molecule type" value="Genomic_DNA"/>
</dbReference>
<dbReference type="GO" id="GO:0001965">
    <property type="term" value="F:G-protein alpha-subunit binding"/>
    <property type="evidence" value="ECO:0007669"/>
    <property type="project" value="TreeGrafter"/>
</dbReference>
<protein>
    <submittedName>
        <fullName evidence="7">Uncharacterized protein</fullName>
    </submittedName>
</protein>
<organism evidence="7 8">
    <name type="scientific">Brachionus calyciflorus</name>
    <dbReference type="NCBI Taxonomy" id="104777"/>
    <lineage>
        <taxon>Eukaryota</taxon>
        <taxon>Metazoa</taxon>
        <taxon>Spiralia</taxon>
        <taxon>Gnathifera</taxon>
        <taxon>Rotifera</taxon>
        <taxon>Eurotatoria</taxon>
        <taxon>Monogononta</taxon>
        <taxon>Pseudotrocha</taxon>
        <taxon>Ploima</taxon>
        <taxon>Brachionidae</taxon>
        <taxon>Brachionus</taxon>
    </lineage>
</organism>
<dbReference type="GO" id="GO:0005938">
    <property type="term" value="C:cell cortex"/>
    <property type="evidence" value="ECO:0007669"/>
    <property type="project" value="UniProtKB-SubCell"/>
</dbReference>